<evidence type="ECO:0000313" key="3">
    <source>
        <dbReference type="Proteomes" id="UP001428341"/>
    </source>
</evidence>
<feature type="region of interest" description="Disordered" evidence="1">
    <location>
        <begin position="38"/>
        <end position="89"/>
    </location>
</feature>
<name>A0AAP0QGQ5_9ROSI</name>
<accession>A0AAP0QGQ5</accession>
<feature type="compositionally biased region" description="Low complexity" evidence="1">
    <location>
        <begin position="61"/>
        <end position="78"/>
    </location>
</feature>
<gene>
    <name evidence="2" type="ORF">WN944_019807</name>
</gene>
<dbReference type="Proteomes" id="UP001428341">
    <property type="component" value="Unassembled WGS sequence"/>
</dbReference>
<sequence length="89" mass="9744">MRNHNMQSLYCLRQVPDIQFHLGLDNINPSSAKSIQSEYVNKSTEGTDEASTRLNSTTLTPSVFSKPSPSSPKSHQSKPPFPKPALASS</sequence>
<comment type="caution">
    <text evidence="2">The sequence shown here is derived from an EMBL/GenBank/DDBJ whole genome shotgun (WGS) entry which is preliminary data.</text>
</comment>
<dbReference type="EMBL" id="JBCGBO010000007">
    <property type="protein sequence ID" value="KAK9188404.1"/>
    <property type="molecule type" value="Genomic_DNA"/>
</dbReference>
<protein>
    <submittedName>
        <fullName evidence="2">Uncharacterized protein</fullName>
    </submittedName>
</protein>
<dbReference type="AlphaFoldDB" id="A0AAP0QGQ5"/>
<evidence type="ECO:0000256" key="1">
    <source>
        <dbReference type="SAM" id="MobiDB-lite"/>
    </source>
</evidence>
<evidence type="ECO:0000313" key="2">
    <source>
        <dbReference type="EMBL" id="KAK9188404.1"/>
    </source>
</evidence>
<reference evidence="2 3" key="1">
    <citation type="submission" date="2024-05" db="EMBL/GenBank/DDBJ databases">
        <title>Haplotype-resolved chromosome-level genome assembly of Huyou (Citrus changshanensis).</title>
        <authorList>
            <person name="Miao C."/>
            <person name="Chen W."/>
            <person name="Wu Y."/>
            <person name="Wang L."/>
            <person name="Zhao S."/>
            <person name="Grierson D."/>
            <person name="Xu C."/>
            <person name="Chen K."/>
        </authorList>
    </citation>
    <scope>NUCLEOTIDE SEQUENCE [LARGE SCALE GENOMIC DNA]</scope>
    <source>
        <strain evidence="2">01-14</strain>
        <tissue evidence="2">Leaf</tissue>
    </source>
</reference>
<keyword evidence="3" id="KW-1185">Reference proteome</keyword>
<proteinExistence type="predicted"/>
<organism evidence="2 3">
    <name type="scientific">Citrus x changshan-huyou</name>
    <dbReference type="NCBI Taxonomy" id="2935761"/>
    <lineage>
        <taxon>Eukaryota</taxon>
        <taxon>Viridiplantae</taxon>
        <taxon>Streptophyta</taxon>
        <taxon>Embryophyta</taxon>
        <taxon>Tracheophyta</taxon>
        <taxon>Spermatophyta</taxon>
        <taxon>Magnoliopsida</taxon>
        <taxon>eudicotyledons</taxon>
        <taxon>Gunneridae</taxon>
        <taxon>Pentapetalae</taxon>
        <taxon>rosids</taxon>
        <taxon>malvids</taxon>
        <taxon>Sapindales</taxon>
        <taxon>Rutaceae</taxon>
        <taxon>Aurantioideae</taxon>
        <taxon>Citrus</taxon>
    </lineage>
</organism>